<accession>A0A5J6VL26</accession>
<organism evidence="1">
    <name type="scientific">Megaviridae environmental sample</name>
    <dbReference type="NCBI Taxonomy" id="1737588"/>
    <lineage>
        <taxon>Viruses</taxon>
        <taxon>Varidnaviria</taxon>
        <taxon>Bamfordvirae</taxon>
        <taxon>Nucleocytoviricota</taxon>
        <taxon>Megaviricetes</taxon>
        <taxon>Imitervirales</taxon>
        <taxon>Mimiviridae</taxon>
        <taxon>environmental samples</taxon>
    </lineage>
</organism>
<dbReference type="EMBL" id="MN448289">
    <property type="protein sequence ID" value="QFG74608.1"/>
    <property type="molecule type" value="Genomic_DNA"/>
</dbReference>
<reference evidence="1" key="1">
    <citation type="journal article" date="2019" name="Philos. Trans. R. Soc. Lond., B, Biol. Sci.">
        <title>Targeted metagenomic recovery of four divergent viruses reveals shared and distinctive characteristics of giant viruses of marine eukaryotes.</title>
        <authorList>
            <person name="Needham D.M."/>
            <person name="Poirier C."/>
            <person name="Hehenberger E."/>
            <person name="Jimenez V."/>
            <person name="Swalwell J.E."/>
            <person name="Santoro A.E."/>
            <person name="Worden A.Z."/>
        </authorList>
    </citation>
    <scope>NUCLEOTIDE SEQUENCE</scope>
    <source>
        <strain evidence="1">MPacV-611</strain>
    </source>
</reference>
<sequence>MRYVKNLSEPWFSLIKPNIKSVCIIQADNRDPKTFFLKKTMIINKRAAERLNFDYEFIKFKNIDKIDPRAMKIKIINTVLKNTKYEIIIFIDSDAWCNDVINLYNIVNYFIDSNKHGCYSREPPPFDPKKEPNISLDTDHNNTYINSGVFMLKVNDFIKNMYDYLENELIKRPRNRRPFDQYYISNFVYKNKNEFLIFKSNVLNTPLGKVIRHNWFKNEQMHKDLDYLIKNKIDVDYNENFNLKDNIE</sequence>
<dbReference type="InterPro" id="IPR029044">
    <property type="entry name" value="Nucleotide-diphossugar_trans"/>
</dbReference>
<evidence type="ECO:0000313" key="1">
    <source>
        <dbReference type="EMBL" id="QFG74608.1"/>
    </source>
</evidence>
<dbReference type="SUPFAM" id="SSF53448">
    <property type="entry name" value="Nucleotide-diphospho-sugar transferases"/>
    <property type="match status" value="1"/>
</dbReference>
<name>A0A5J6VL26_9VIRU</name>
<evidence type="ECO:0008006" key="2">
    <source>
        <dbReference type="Google" id="ProtNLM"/>
    </source>
</evidence>
<dbReference type="Gene3D" id="3.90.550.10">
    <property type="entry name" value="Spore Coat Polysaccharide Biosynthesis Protein SpsA, Chain A"/>
    <property type="match status" value="1"/>
</dbReference>
<proteinExistence type="predicted"/>
<protein>
    <recommendedName>
        <fullName evidence="2">Nucleotide-diphospho-sugar transferase domain-containing protein</fullName>
    </recommendedName>
</protein>